<dbReference type="GO" id="GO:0016491">
    <property type="term" value="F:oxidoreductase activity"/>
    <property type="evidence" value="ECO:0007669"/>
    <property type="project" value="UniProtKB-KW"/>
</dbReference>
<gene>
    <name evidence="1" type="ORF">MNB_SV-12-1307</name>
</gene>
<reference evidence="1" key="1">
    <citation type="submission" date="2016-10" db="EMBL/GenBank/DDBJ databases">
        <authorList>
            <person name="de Groot N.N."/>
        </authorList>
    </citation>
    <scope>NUCLEOTIDE SEQUENCE</scope>
</reference>
<dbReference type="AlphaFoldDB" id="A0A1W1C1C7"/>
<keyword evidence="1" id="KW-0560">Oxidoreductase</keyword>
<organism evidence="1">
    <name type="scientific">hydrothermal vent metagenome</name>
    <dbReference type="NCBI Taxonomy" id="652676"/>
    <lineage>
        <taxon>unclassified sequences</taxon>
        <taxon>metagenomes</taxon>
        <taxon>ecological metagenomes</taxon>
    </lineage>
</organism>
<evidence type="ECO:0000313" key="1">
    <source>
        <dbReference type="EMBL" id="SFV59566.1"/>
    </source>
</evidence>
<sequence length="275" mass="31512">MRESFLSLLESGDKDTYTDTISSDFVLVMGFMPSRQKSILKRLEENRSVVYLSAIEDKNMTGIAQIQSRYEAGSEEGVLAIMAKELLSNSHIDTRTKDFFDNLDDGYISAESNIGEEELEEINKIYKNSTKPILVLGHDFYNHPRRENIANIINLFIRYGNFKVFVQDNKDILQSNDTDRQLQEVAQLDSFDGSVVYTCPPLNRDEEELLIGSQQFALVAKVKDNDDIFVITENGEYRRKFVLDRELKGTIALLPSANGDESYYYKIAKIIKREN</sequence>
<dbReference type="EC" id="1.6.5.3" evidence="1"/>
<name>A0A1W1C1C7_9ZZZZ</name>
<dbReference type="EMBL" id="FPHE01000092">
    <property type="protein sequence ID" value="SFV59566.1"/>
    <property type="molecule type" value="Genomic_DNA"/>
</dbReference>
<keyword evidence="1" id="KW-0830">Ubiquinone</keyword>
<accession>A0A1W1C1C7</accession>
<proteinExistence type="predicted"/>
<protein>
    <submittedName>
        <fullName evidence="1">NADH-ubiquinone oxidoreductase chain G</fullName>
        <ecNumber evidence="1">1.6.5.3</ecNumber>
    </submittedName>
</protein>